<sequence>MKVFVVALILTVCIGAKTGAIIGMTPEAVNSVLEDFLPQFSAQIQQGTFNDMHFPSVGKGSLTVDLDVYNLTIPVFNVDHKNSGVAFTSDRKIIFTLQDVTSTGNFNWKISRGNLVQKGSTTVSIEKATFTIELTMKNSLNLEIIVSKCEFKISKFKAILADNSGSGMINWVLEAVNAKLKDTLEIQISALVKNVINGYVTKVNGFTEIEIADGLVVSVKLTEIPEIDTEHLKIAIEGLVKLKGMTYEFTIPDPVDLSFTTSQALQITVSEYSLNSALFTFHISKMLSFSTSSFDIGLNTNNVKNIFPGIDEQYGKKNIDISCQTSKNPLISLDSQIVYSDVELACSMLVEEETDAVLVVSTCVKSKAKVFMEELVVKGEFEEIVVNEITLVSSELKNEPNLQGVKDLLNLSLKLGRKKINEAVFGKGITLPAEMSGFVDNLQISVNKGFITVEGSPKYPN</sequence>
<proteinExistence type="predicted"/>
<evidence type="ECO:0000313" key="4">
    <source>
        <dbReference type="Proteomes" id="UP000187209"/>
    </source>
</evidence>
<keyword evidence="1" id="KW-0732">Signal</keyword>
<dbReference type="PANTHER" id="PTHR10504">
    <property type="entry name" value="BACTERICIDAL PERMEABILITY-INCREASING BPI PROTEIN-RELATED"/>
    <property type="match status" value="1"/>
</dbReference>
<dbReference type="SUPFAM" id="SSF55394">
    <property type="entry name" value="Bactericidal permeability-increasing protein, BPI"/>
    <property type="match status" value="2"/>
</dbReference>
<dbReference type="GO" id="GO:0008289">
    <property type="term" value="F:lipid binding"/>
    <property type="evidence" value="ECO:0007669"/>
    <property type="project" value="InterPro"/>
</dbReference>
<dbReference type="Gene3D" id="3.15.10.10">
    <property type="entry name" value="Bactericidal permeability-increasing protein, domain 1"/>
    <property type="match status" value="1"/>
</dbReference>
<name>A0A1R2BPZ9_9CILI</name>
<reference evidence="3 4" key="1">
    <citation type="submission" date="2016-11" db="EMBL/GenBank/DDBJ databases">
        <title>The macronuclear genome of Stentor coeruleus: a giant cell with tiny introns.</title>
        <authorList>
            <person name="Slabodnick M."/>
            <person name="Ruby J.G."/>
            <person name="Reiff S.B."/>
            <person name="Swart E.C."/>
            <person name="Gosai S."/>
            <person name="Prabakaran S."/>
            <person name="Witkowska E."/>
            <person name="Larue G.E."/>
            <person name="Fisher S."/>
            <person name="Freeman R.M."/>
            <person name="Gunawardena J."/>
            <person name="Chu W."/>
            <person name="Stover N.A."/>
            <person name="Gregory B.D."/>
            <person name="Nowacki M."/>
            <person name="Derisi J."/>
            <person name="Roy S.W."/>
            <person name="Marshall W.F."/>
            <person name="Sood P."/>
        </authorList>
    </citation>
    <scope>NUCLEOTIDE SEQUENCE [LARGE SCALE GENOMIC DNA]</scope>
    <source>
        <strain evidence="3">WM001</strain>
    </source>
</reference>
<accession>A0A1R2BPZ9</accession>
<dbReference type="PANTHER" id="PTHR10504:SF131">
    <property type="entry name" value="BPI2 DOMAIN-CONTAINING PROTEIN"/>
    <property type="match status" value="1"/>
</dbReference>
<gene>
    <name evidence="3" type="ORF">SteCoe_21225</name>
</gene>
<dbReference type="InterPro" id="IPR001124">
    <property type="entry name" value="Lipid-bd_serum_glycop_C"/>
</dbReference>
<dbReference type="Gene3D" id="3.15.20.10">
    <property type="entry name" value="Bactericidal permeability-increasing protein, domain 2"/>
    <property type="match status" value="1"/>
</dbReference>
<evidence type="ECO:0000313" key="3">
    <source>
        <dbReference type="EMBL" id="OMJ78872.1"/>
    </source>
</evidence>
<evidence type="ECO:0000256" key="1">
    <source>
        <dbReference type="SAM" id="SignalP"/>
    </source>
</evidence>
<feature type="signal peptide" evidence="1">
    <location>
        <begin position="1"/>
        <end position="19"/>
    </location>
</feature>
<dbReference type="InterPro" id="IPR017943">
    <property type="entry name" value="Bactericidal_perm-incr_a/b_dom"/>
</dbReference>
<evidence type="ECO:0000259" key="2">
    <source>
        <dbReference type="Pfam" id="PF02886"/>
    </source>
</evidence>
<dbReference type="EMBL" id="MPUH01000499">
    <property type="protein sequence ID" value="OMJ78872.1"/>
    <property type="molecule type" value="Genomic_DNA"/>
</dbReference>
<comment type="caution">
    <text evidence="3">The sequence shown here is derived from an EMBL/GenBank/DDBJ whole genome shotgun (WGS) entry which is preliminary data.</text>
</comment>
<feature type="chain" id="PRO_5012119313" description="Lipid-binding serum glycoprotein C-terminal domain-containing protein" evidence="1">
    <location>
        <begin position="20"/>
        <end position="461"/>
    </location>
</feature>
<feature type="domain" description="Lipid-binding serum glycoprotein C-terminal" evidence="2">
    <location>
        <begin position="262"/>
        <end position="454"/>
    </location>
</feature>
<protein>
    <recommendedName>
        <fullName evidence="2">Lipid-binding serum glycoprotein C-terminal domain-containing protein</fullName>
    </recommendedName>
</protein>
<dbReference type="Proteomes" id="UP000187209">
    <property type="component" value="Unassembled WGS sequence"/>
</dbReference>
<keyword evidence="4" id="KW-1185">Reference proteome</keyword>
<dbReference type="AlphaFoldDB" id="A0A1R2BPZ9"/>
<organism evidence="3 4">
    <name type="scientific">Stentor coeruleus</name>
    <dbReference type="NCBI Taxonomy" id="5963"/>
    <lineage>
        <taxon>Eukaryota</taxon>
        <taxon>Sar</taxon>
        <taxon>Alveolata</taxon>
        <taxon>Ciliophora</taxon>
        <taxon>Postciliodesmatophora</taxon>
        <taxon>Heterotrichea</taxon>
        <taxon>Heterotrichida</taxon>
        <taxon>Stentoridae</taxon>
        <taxon>Stentor</taxon>
    </lineage>
</organism>
<dbReference type="InterPro" id="IPR032942">
    <property type="entry name" value="BPI/LBP/Plunc"/>
</dbReference>
<dbReference type="Pfam" id="PF02886">
    <property type="entry name" value="LBP_BPI_CETP_C"/>
    <property type="match status" value="1"/>
</dbReference>